<dbReference type="InterPro" id="IPR050613">
    <property type="entry name" value="Sec_Metabolite_Reg"/>
</dbReference>
<evidence type="ECO:0000256" key="4">
    <source>
        <dbReference type="ARBA" id="ARBA00023163"/>
    </source>
</evidence>
<keyword evidence="5" id="KW-0539">Nucleus</keyword>
<gene>
    <name evidence="8" type="ORF">ANIA_08506</name>
</gene>
<dbReference type="CDD" id="cd00067">
    <property type="entry name" value="GAL4"/>
    <property type="match status" value="1"/>
</dbReference>
<reference evidence="9" key="1">
    <citation type="journal article" date="2005" name="Nature">
        <title>Sequencing of Aspergillus nidulans and comparative analysis with A. fumigatus and A. oryzae.</title>
        <authorList>
            <person name="Galagan J.E."/>
            <person name="Calvo S.E."/>
            <person name="Cuomo C."/>
            <person name="Ma L.J."/>
            <person name="Wortman J.R."/>
            <person name="Batzoglou S."/>
            <person name="Lee S.I."/>
            <person name="Basturkmen M."/>
            <person name="Spevak C.C."/>
            <person name="Clutterbuck J."/>
            <person name="Kapitonov V."/>
            <person name="Jurka J."/>
            <person name="Scazzocchio C."/>
            <person name="Farman M."/>
            <person name="Butler J."/>
            <person name="Purcell S."/>
            <person name="Harris S."/>
            <person name="Braus G.H."/>
            <person name="Draht O."/>
            <person name="Busch S."/>
            <person name="D'Enfert C."/>
            <person name="Bouchier C."/>
            <person name="Goldman G.H."/>
            <person name="Bell-Pedersen D."/>
            <person name="Griffiths-Jones S."/>
            <person name="Doonan J.H."/>
            <person name="Yu J."/>
            <person name="Vienken K."/>
            <person name="Pain A."/>
            <person name="Freitag M."/>
            <person name="Selker E.U."/>
            <person name="Archer D.B."/>
            <person name="Penalva M.A."/>
            <person name="Oakley B.R."/>
            <person name="Momany M."/>
            <person name="Tanaka T."/>
            <person name="Kumagai T."/>
            <person name="Asai K."/>
            <person name="Machida M."/>
            <person name="Nierman W.C."/>
            <person name="Denning D.W."/>
            <person name="Caddick M."/>
            <person name="Hynes M."/>
            <person name="Paoletti M."/>
            <person name="Fischer R."/>
            <person name="Miller B."/>
            <person name="Dyer P."/>
            <person name="Sachs M.S."/>
            <person name="Osmani S.A."/>
            <person name="Birren B.W."/>
        </authorList>
    </citation>
    <scope>NUCLEOTIDE SEQUENCE [LARGE SCALE GENOMIC DNA]</scope>
    <source>
        <strain evidence="9">FGSC A4 / ATCC 38163 / CBS 112.46 / NRRL 194 / M139</strain>
    </source>
</reference>
<dbReference type="STRING" id="227321.Q5AT74"/>
<evidence type="ECO:0000256" key="5">
    <source>
        <dbReference type="ARBA" id="ARBA00023242"/>
    </source>
</evidence>
<evidence type="ECO:0000313" key="9">
    <source>
        <dbReference type="Proteomes" id="UP000000560"/>
    </source>
</evidence>
<dbReference type="OMA" id="ARSMQIH"/>
<dbReference type="eggNOG" id="ENOG502SHZT">
    <property type="taxonomic scope" value="Eukaryota"/>
</dbReference>
<dbReference type="GeneID" id="2868860"/>
<evidence type="ECO:0000256" key="6">
    <source>
        <dbReference type="SAM" id="MobiDB-lite"/>
    </source>
</evidence>
<dbReference type="SUPFAM" id="SSF57701">
    <property type="entry name" value="Zn2/Cys6 DNA-binding domain"/>
    <property type="match status" value="1"/>
</dbReference>
<dbReference type="PROSITE" id="PS00463">
    <property type="entry name" value="ZN2_CY6_FUNGAL_1"/>
    <property type="match status" value="1"/>
</dbReference>
<dbReference type="GO" id="GO:0000981">
    <property type="term" value="F:DNA-binding transcription factor activity, RNA polymerase II-specific"/>
    <property type="evidence" value="ECO:0007669"/>
    <property type="project" value="InterPro"/>
</dbReference>
<dbReference type="HOGENOM" id="CLU_013260_0_0_1"/>
<dbReference type="InterPro" id="IPR036864">
    <property type="entry name" value="Zn2-C6_fun-type_DNA-bd_sf"/>
</dbReference>
<dbReference type="GO" id="GO:0008270">
    <property type="term" value="F:zinc ion binding"/>
    <property type="evidence" value="ECO:0007669"/>
    <property type="project" value="InterPro"/>
</dbReference>
<evidence type="ECO:0000313" key="8">
    <source>
        <dbReference type="EMBL" id="CBF80697.1"/>
    </source>
</evidence>
<feature type="compositionally biased region" description="Polar residues" evidence="6">
    <location>
        <begin position="104"/>
        <end position="119"/>
    </location>
</feature>
<dbReference type="KEGG" id="ani:ANIA_08506"/>
<feature type="compositionally biased region" description="Low complexity" evidence="6">
    <location>
        <begin position="136"/>
        <end position="145"/>
    </location>
</feature>
<evidence type="ECO:0000256" key="1">
    <source>
        <dbReference type="ARBA" id="ARBA00004123"/>
    </source>
</evidence>
<dbReference type="PROSITE" id="PS50048">
    <property type="entry name" value="ZN2_CY6_FUNGAL_2"/>
    <property type="match status" value="1"/>
</dbReference>
<accession>Q5AT74</accession>
<dbReference type="RefSeq" id="XP_681775.1">
    <property type="nucleotide sequence ID" value="XM_676683.1"/>
</dbReference>
<name>Q5AT74_EMENI</name>
<dbReference type="Pfam" id="PF00172">
    <property type="entry name" value="Zn_clus"/>
    <property type="match status" value="1"/>
</dbReference>
<dbReference type="Proteomes" id="UP000000560">
    <property type="component" value="Chromosome V"/>
</dbReference>
<dbReference type="InParanoid" id="Q5AT74"/>
<dbReference type="PANTHER" id="PTHR31001:SF90">
    <property type="entry name" value="CENTROMERE DNA-BINDING PROTEIN COMPLEX CBF3 SUBUNIT B"/>
    <property type="match status" value="1"/>
</dbReference>
<feature type="domain" description="Zn(2)-C6 fungal-type" evidence="7">
    <location>
        <begin position="22"/>
        <end position="51"/>
    </location>
</feature>
<accession>C8VEM5</accession>
<feature type="region of interest" description="Disordered" evidence="6">
    <location>
        <begin position="53"/>
        <end position="89"/>
    </location>
</feature>
<dbReference type="EMBL" id="BN001305">
    <property type="protein sequence ID" value="CBF80697.1"/>
    <property type="molecule type" value="Genomic_DNA"/>
</dbReference>
<sequence>MDRKGTRVPADMVHRWSRTPLSCRLCRSKKLRCDRAQPCSNCVQRKVECVYAGRGESPSTDRRSNTPTTATAAAAASKREQSVPEPGSASIQRLEDIILQQANQMPRPSSVERGSSSGPQGAALASPAHGQQPAWSSAVGSSVSSPMDTTSKASSLIEEISSGNMQHGVMPFGSSMPNEIQQLASPSPAPLDAAALARCLPPLAQAMEMFNHFARCMHPTFGALHIPSTRALMQQIYQNLLDGDEPNIAGLALVYAIFAGAALAWTTELLEALHATQDEAKTAFSTYSHLALCILDDRQQTVPSSTVTLQAITTLGYVLSHTDGFSQKVHTLRIRQLLVARSMQIHRLDTAKRREERRLNGSNVIETEVQRRIWWHMVSSDWLLSLSGGPNEGVYLLQPRHMNVNYPSNIDDEIIPASGTQYGFPLSIPTSMSAFLCRIRLAELCREVVDTMPSLLLESPDVSSQEVDYDLVLDLDARFQNFLNALPIFFKLDHRSIQQSLTICRERPYVAWQRTYLHLGINTRICRLHRPFHLEGFTNPKYAYSRMMCIRAAETVLSLRRSMEDIGGLINLNPSRFWLIVQHVFLAAITLATDVSLKPDAPEAVPRREEVLAACRMLERSQHESATLKKAIQKNTHTLLMILQNQMSLPKLSSPAANSAVGGGSVFQSSAGLMITNMGTNQVFPQSSGGAQLLNTVPTTMHEPMPLMPNSSAPMTGQWSGGAQGQQSDEDTWGKLWSDVFNAGLDLDMPQWSSILDDMEFTELGSGA</sequence>
<dbReference type="GO" id="GO:0005634">
    <property type="term" value="C:nucleus"/>
    <property type="evidence" value="ECO:0007669"/>
    <property type="project" value="UniProtKB-SubCell"/>
</dbReference>
<dbReference type="GO" id="GO:0003677">
    <property type="term" value="F:DNA binding"/>
    <property type="evidence" value="ECO:0007669"/>
    <property type="project" value="UniProtKB-KW"/>
</dbReference>
<dbReference type="AlphaFoldDB" id="Q5AT74"/>
<dbReference type="InterPro" id="IPR001138">
    <property type="entry name" value="Zn2Cys6_DnaBD"/>
</dbReference>
<evidence type="ECO:0000256" key="3">
    <source>
        <dbReference type="ARBA" id="ARBA00023125"/>
    </source>
</evidence>
<keyword evidence="3" id="KW-0238">DNA-binding</keyword>
<evidence type="ECO:0000259" key="7">
    <source>
        <dbReference type="PROSITE" id="PS50048"/>
    </source>
</evidence>
<dbReference type="SMART" id="SM00066">
    <property type="entry name" value="GAL4"/>
    <property type="match status" value="1"/>
</dbReference>
<evidence type="ECO:0000256" key="2">
    <source>
        <dbReference type="ARBA" id="ARBA00023015"/>
    </source>
</evidence>
<dbReference type="CDD" id="cd12148">
    <property type="entry name" value="fungal_TF_MHR"/>
    <property type="match status" value="1"/>
</dbReference>
<keyword evidence="9" id="KW-1185">Reference proteome</keyword>
<proteinExistence type="predicted"/>
<keyword evidence="4" id="KW-0804">Transcription</keyword>
<dbReference type="Gene3D" id="4.10.240.10">
    <property type="entry name" value="Zn(2)-C6 fungal-type DNA-binding domain"/>
    <property type="match status" value="1"/>
</dbReference>
<dbReference type="OrthoDB" id="3014581at2759"/>
<dbReference type="PANTHER" id="PTHR31001">
    <property type="entry name" value="UNCHARACTERIZED TRANSCRIPTIONAL REGULATORY PROTEIN"/>
    <property type="match status" value="1"/>
</dbReference>
<comment type="subcellular location">
    <subcellularLocation>
        <location evidence="1">Nucleus</location>
    </subcellularLocation>
</comment>
<reference evidence="9" key="2">
    <citation type="journal article" date="2009" name="Fungal Genet. Biol.">
        <title>The 2008 update of the Aspergillus nidulans genome annotation: a community effort.</title>
        <authorList>
            <person name="Wortman J.R."/>
            <person name="Gilsenan J.M."/>
            <person name="Joardar V."/>
            <person name="Deegan J."/>
            <person name="Clutterbuck J."/>
            <person name="Andersen M.R."/>
            <person name="Archer D."/>
            <person name="Bencina M."/>
            <person name="Braus G."/>
            <person name="Coutinho P."/>
            <person name="von Dohren H."/>
            <person name="Doonan J."/>
            <person name="Driessen A.J."/>
            <person name="Durek P."/>
            <person name="Espeso E."/>
            <person name="Fekete E."/>
            <person name="Flipphi M."/>
            <person name="Estrada C.G."/>
            <person name="Geysens S."/>
            <person name="Goldman G."/>
            <person name="de Groot P.W."/>
            <person name="Hansen K."/>
            <person name="Harris S.D."/>
            <person name="Heinekamp T."/>
            <person name="Helmstaedt K."/>
            <person name="Henrissat B."/>
            <person name="Hofmann G."/>
            <person name="Homan T."/>
            <person name="Horio T."/>
            <person name="Horiuchi H."/>
            <person name="James S."/>
            <person name="Jones M."/>
            <person name="Karaffa L."/>
            <person name="Karanyi Z."/>
            <person name="Kato M."/>
            <person name="Keller N."/>
            <person name="Kelly D.E."/>
            <person name="Kiel J.A."/>
            <person name="Kim J.M."/>
            <person name="van der Klei I.J."/>
            <person name="Klis F.M."/>
            <person name="Kovalchuk A."/>
            <person name="Krasevec N."/>
            <person name="Kubicek C.P."/>
            <person name="Liu B."/>
            <person name="Maccabe A."/>
            <person name="Meyer V."/>
            <person name="Mirabito P."/>
            <person name="Miskei M."/>
            <person name="Mos M."/>
            <person name="Mullins J."/>
            <person name="Nelson D.R."/>
            <person name="Nielsen J."/>
            <person name="Oakley B.R."/>
            <person name="Osmani S.A."/>
            <person name="Pakula T."/>
            <person name="Paszewski A."/>
            <person name="Paulsen I."/>
            <person name="Pilsyk S."/>
            <person name="Pocsi I."/>
            <person name="Punt P.J."/>
            <person name="Ram A.F."/>
            <person name="Ren Q."/>
            <person name="Robellet X."/>
            <person name="Robson G."/>
            <person name="Seiboth B."/>
            <person name="van Solingen P."/>
            <person name="Specht T."/>
            <person name="Sun J."/>
            <person name="Taheri-Talesh N."/>
            <person name="Takeshita N."/>
            <person name="Ussery D."/>
            <person name="vanKuyk P.A."/>
            <person name="Visser H."/>
            <person name="van de Vondervoort P.J."/>
            <person name="de Vries R.P."/>
            <person name="Walton J."/>
            <person name="Xiang X."/>
            <person name="Xiong Y."/>
            <person name="Zeng A.P."/>
            <person name="Brandt B.W."/>
            <person name="Cornell M.J."/>
            <person name="van den Hondel C.A."/>
            <person name="Visser J."/>
            <person name="Oliver S.G."/>
            <person name="Turner G."/>
        </authorList>
    </citation>
    <scope>GENOME REANNOTATION</scope>
    <source>
        <strain evidence="9">FGSC A4 / ATCC 38163 / CBS 112.46 / NRRL 194 / M139</strain>
    </source>
</reference>
<organism evidence="8 9">
    <name type="scientific">Emericella nidulans (strain FGSC A4 / ATCC 38163 / CBS 112.46 / NRRL 194 / M139)</name>
    <name type="common">Aspergillus nidulans</name>
    <dbReference type="NCBI Taxonomy" id="227321"/>
    <lineage>
        <taxon>Eukaryota</taxon>
        <taxon>Fungi</taxon>
        <taxon>Dikarya</taxon>
        <taxon>Ascomycota</taxon>
        <taxon>Pezizomycotina</taxon>
        <taxon>Eurotiomycetes</taxon>
        <taxon>Eurotiomycetidae</taxon>
        <taxon>Eurotiales</taxon>
        <taxon>Aspergillaceae</taxon>
        <taxon>Aspergillus</taxon>
        <taxon>Aspergillus subgen. Nidulantes</taxon>
    </lineage>
</organism>
<feature type="region of interest" description="Disordered" evidence="6">
    <location>
        <begin position="104"/>
        <end position="154"/>
    </location>
</feature>
<protein>
    <submittedName>
        <fullName evidence="8">Zn(II)2Cys6 transcription factor (Eurofung)</fullName>
    </submittedName>
</protein>
<keyword evidence="2" id="KW-0805">Transcription regulation</keyword>